<evidence type="ECO:0000313" key="4">
    <source>
        <dbReference type="Proteomes" id="UP000460257"/>
    </source>
</evidence>
<dbReference type="Proteomes" id="UP000460257">
    <property type="component" value="Unassembled WGS sequence"/>
</dbReference>
<accession>A0A6N7IVZ8</accession>
<evidence type="ECO:0000256" key="1">
    <source>
        <dbReference type="SAM" id="MobiDB-lite"/>
    </source>
</evidence>
<sequence>MKRKMLSLILSAVIAASCFGCGASKSASGDVSAEKTTKAETEDETENNESEEKPETSVTDTEENSESETKEYTDDQNASDSSDKSDEVDKKAFNNLLNDINNLEVGTAGSSLKTAATTAAFCDFLYSTPESAGDKLTADFKNYVSSADKDTFLANFEIIENEYREFIDSSEDESSLLDDAGVSNSKYPYDHKKIPLMEKLCETAKSLK</sequence>
<keyword evidence="2" id="KW-0732">Signal</keyword>
<keyword evidence="4" id="KW-1185">Reference proteome</keyword>
<name>A0A6N7IVZ8_9FIRM</name>
<evidence type="ECO:0000313" key="3">
    <source>
        <dbReference type="EMBL" id="MQN00445.1"/>
    </source>
</evidence>
<feature type="signal peptide" evidence="2">
    <location>
        <begin position="1"/>
        <end position="22"/>
    </location>
</feature>
<evidence type="ECO:0000256" key="2">
    <source>
        <dbReference type="SAM" id="SignalP"/>
    </source>
</evidence>
<comment type="caution">
    <text evidence="3">The sequence shown here is derived from an EMBL/GenBank/DDBJ whole genome shotgun (WGS) entry which is preliminary data.</text>
</comment>
<feature type="region of interest" description="Disordered" evidence="1">
    <location>
        <begin position="23"/>
        <end position="87"/>
    </location>
</feature>
<dbReference type="AlphaFoldDB" id="A0A6N7IVZ8"/>
<dbReference type="PROSITE" id="PS51257">
    <property type="entry name" value="PROKAR_LIPOPROTEIN"/>
    <property type="match status" value="1"/>
</dbReference>
<gene>
    <name evidence="3" type="ORF">FRC54_00345</name>
</gene>
<reference evidence="3" key="1">
    <citation type="journal article" date="2020" name="Appl. Environ. Microbiol.">
        <title>Medium-Chain Fatty Acid Synthesis by 'Candidatus Weimeria bifida' gen. nov., sp. nov., and 'Candidatus Pseudoramibacter fermentans' sp. nov.</title>
        <authorList>
            <person name="Scarborough M.J."/>
            <person name="Myers K.S."/>
            <person name="Donohue T.J."/>
            <person name="Noguera D.R."/>
        </authorList>
    </citation>
    <scope>NUCLEOTIDE SEQUENCE</scope>
    <source>
        <strain evidence="3">LCO1.1</strain>
    </source>
</reference>
<organism evidence="3 4">
    <name type="scientific">Candidatus Weimeria bifida</name>
    <dbReference type="NCBI Taxonomy" id="2599074"/>
    <lineage>
        <taxon>Bacteria</taxon>
        <taxon>Bacillati</taxon>
        <taxon>Bacillota</taxon>
        <taxon>Clostridia</taxon>
        <taxon>Lachnospirales</taxon>
        <taxon>Lachnospiraceae</taxon>
        <taxon>Candidatus Weimeria</taxon>
    </lineage>
</organism>
<evidence type="ECO:0008006" key="5">
    <source>
        <dbReference type="Google" id="ProtNLM"/>
    </source>
</evidence>
<feature type="chain" id="PRO_5038993734" description="Lipoprotein" evidence="2">
    <location>
        <begin position="23"/>
        <end position="208"/>
    </location>
</feature>
<dbReference type="EMBL" id="VOGC01000001">
    <property type="protein sequence ID" value="MQN00445.1"/>
    <property type="molecule type" value="Genomic_DNA"/>
</dbReference>
<protein>
    <recommendedName>
        <fullName evidence="5">Lipoprotein</fullName>
    </recommendedName>
</protein>
<proteinExistence type="predicted"/>